<protein>
    <submittedName>
        <fullName evidence="2">Uncharacterized protein</fullName>
    </submittedName>
</protein>
<gene>
    <name evidence="2" type="ORF">AAFF_G00276730</name>
</gene>
<organism evidence="2 3">
    <name type="scientific">Aldrovandia affinis</name>
    <dbReference type="NCBI Taxonomy" id="143900"/>
    <lineage>
        <taxon>Eukaryota</taxon>
        <taxon>Metazoa</taxon>
        <taxon>Chordata</taxon>
        <taxon>Craniata</taxon>
        <taxon>Vertebrata</taxon>
        <taxon>Euteleostomi</taxon>
        <taxon>Actinopterygii</taxon>
        <taxon>Neopterygii</taxon>
        <taxon>Teleostei</taxon>
        <taxon>Notacanthiformes</taxon>
        <taxon>Halosauridae</taxon>
        <taxon>Aldrovandia</taxon>
    </lineage>
</organism>
<reference evidence="2" key="1">
    <citation type="journal article" date="2023" name="Science">
        <title>Genome structures resolve the early diversification of teleost fishes.</title>
        <authorList>
            <person name="Parey E."/>
            <person name="Louis A."/>
            <person name="Montfort J."/>
            <person name="Bouchez O."/>
            <person name="Roques C."/>
            <person name="Iampietro C."/>
            <person name="Lluch J."/>
            <person name="Castinel A."/>
            <person name="Donnadieu C."/>
            <person name="Desvignes T."/>
            <person name="Floi Bucao C."/>
            <person name="Jouanno E."/>
            <person name="Wen M."/>
            <person name="Mejri S."/>
            <person name="Dirks R."/>
            <person name="Jansen H."/>
            <person name="Henkel C."/>
            <person name="Chen W.J."/>
            <person name="Zahm M."/>
            <person name="Cabau C."/>
            <person name="Klopp C."/>
            <person name="Thompson A.W."/>
            <person name="Robinson-Rechavi M."/>
            <person name="Braasch I."/>
            <person name="Lecointre G."/>
            <person name="Bobe J."/>
            <person name="Postlethwait J.H."/>
            <person name="Berthelot C."/>
            <person name="Roest Crollius H."/>
            <person name="Guiguen Y."/>
        </authorList>
    </citation>
    <scope>NUCLEOTIDE SEQUENCE</scope>
    <source>
        <strain evidence="2">NC1722</strain>
    </source>
</reference>
<sequence length="83" mass="8833">MGCKKRSLGNRISPEPRSRAEANRAFIIASAVSHNLAAESASAPHWASAHIVLTTEHLPLTPDAMATGPAGRQRRSAPDRPLV</sequence>
<dbReference type="Proteomes" id="UP001221898">
    <property type="component" value="Unassembled WGS sequence"/>
</dbReference>
<proteinExistence type="predicted"/>
<name>A0AAD7RAI5_9TELE</name>
<dbReference type="AlphaFoldDB" id="A0AAD7RAI5"/>
<dbReference type="EMBL" id="JAINUG010000385">
    <property type="protein sequence ID" value="KAJ8372818.1"/>
    <property type="molecule type" value="Genomic_DNA"/>
</dbReference>
<keyword evidence="3" id="KW-1185">Reference proteome</keyword>
<comment type="caution">
    <text evidence="2">The sequence shown here is derived from an EMBL/GenBank/DDBJ whole genome shotgun (WGS) entry which is preliminary data.</text>
</comment>
<feature type="region of interest" description="Disordered" evidence="1">
    <location>
        <begin position="61"/>
        <end position="83"/>
    </location>
</feature>
<evidence type="ECO:0000313" key="3">
    <source>
        <dbReference type="Proteomes" id="UP001221898"/>
    </source>
</evidence>
<evidence type="ECO:0000256" key="1">
    <source>
        <dbReference type="SAM" id="MobiDB-lite"/>
    </source>
</evidence>
<evidence type="ECO:0000313" key="2">
    <source>
        <dbReference type="EMBL" id="KAJ8372818.1"/>
    </source>
</evidence>
<accession>A0AAD7RAI5</accession>